<reference evidence="9" key="2">
    <citation type="submission" date="2021-09" db="EMBL/GenBank/DDBJ databases">
        <authorList>
            <person name="Gilroy R."/>
        </authorList>
    </citation>
    <scope>NUCLEOTIDE SEQUENCE</scope>
    <source>
        <strain evidence="9">CHK55-1828</strain>
    </source>
</reference>
<dbReference type="Proteomes" id="UP000717835">
    <property type="component" value="Unassembled WGS sequence"/>
</dbReference>
<name>A0A921LCH7_9BACT</name>
<feature type="transmembrane region" description="Helical" evidence="8">
    <location>
        <begin position="74"/>
        <end position="93"/>
    </location>
</feature>
<reference evidence="9" key="1">
    <citation type="journal article" date="2021" name="PeerJ">
        <title>Extensive microbial diversity within the chicken gut microbiome revealed by metagenomics and culture.</title>
        <authorList>
            <person name="Gilroy R."/>
            <person name="Ravi A."/>
            <person name="Getino M."/>
            <person name="Pursley I."/>
            <person name="Horton D.L."/>
            <person name="Alikhan N.F."/>
            <person name="Baker D."/>
            <person name="Gharbi K."/>
            <person name="Hall N."/>
            <person name="Watson M."/>
            <person name="Adriaenssens E.M."/>
            <person name="Foster-Nyarko E."/>
            <person name="Jarju S."/>
            <person name="Secka A."/>
            <person name="Antonio M."/>
            <person name="Oren A."/>
            <person name="Chaudhuri R.R."/>
            <person name="La Ragione R."/>
            <person name="Hildebrand F."/>
            <person name="Pallen M.J."/>
        </authorList>
    </citation>
    <scope>NUCLEOTIDE SEQUENCE</scope>
    <source>
        <strain evidence="9">CHK55-1828</strain>
    </source>
</reference>
<organism evidence="9 10">
    <name type="scientific">Mediterranea massiliensis</name>
    <dbReference type="NCBI Taxonomy" id="1841865"/>
    <lineage>
        <taxon>Bacteria</taxon>
        <taxon>Pseudomonadati</taxon>
        <taxon>Bacteroidota</taxon>
        <taxon>Bacteroidia</taxon>
        <taxon>Bacteroidales</taxon>
        <taxon>Bacteroidaceae</taxon>
        <taxon>Mediterranea</taxon>
    </lineage>
</organism>
<evidence type="ECO:0000313" key="9">
    <source>
        <dbReference type="EMBL" id="HJF92243.1"/>
    </source>
</evidence>
<gene>
    <name evidence="9" type="primary">mreD</name>
    <name evidence="9" type="ORF">K8W02_07650</name>
</gene>
<dbReference type="OrthoDB" id="1132160at2"/>
<dbReference type="EMBL" id="DYVX01000060">
    <property type="protein sequence ID" value="HJF92243.1"/>
    <property type="molecule type" value="Genomic_DNA"/>
</dbReference>
<comment type="caution">
    <text evidence="9">The sequence shown here is derived from an EMBL/GenBank/DDBJ whole genome shotgun (WGS) entry which is preliminary data.</text>
</comment>
<feature type="transmembrane region" description="Helical" evidence="8">
    <location>
        <begin position="142"/>
        <end position="163"/>
    </location>
</feature>
<keyword evidence="5" id="KW-0133">Cell shape</keyword>
<dbReference type="GO" id="GO:0008360">
    <property type="term" value="P:regulation of cell shape"/>
    <property type="evidence" value="ECO:0007669"/>
    <property type="project" value="UniProtKB-KW"/>
</dbReference>
<feature type="transmembrane region" description="Helical" evidence="8">
    <location>
        <begin position="5"/>
        <end position="22"/>
    </location>
</feature>
<dbReference type="GO" id="GO:0005886">
    <property type="term" value="C:plasma membrane"/>
    <property type="evidence" value="ECO:0007669"/>
    <property type="project" value="UniProtKB-SubCell"/>
</dbReference>
<comment type="subcellular location">
    <subcellularLocation>
        <location evidence="1">Cell membrane</location>
        <topology evidence="1">Multi-pass membrane protein</topology>
    </subcellularLocation>
</comment>
<dbReference type="NCBIfam" id="TIGR03426">
    <property type="entry name" value="shape_MreD"/>
    <property type="match status" value="1"/>
</dbReference>
<dbReference type="AlphaFoldDB" id="A0A921LCH7"/>
<evidence type="ECO:0000256" key="2">
    <source>
        <dbReference type="ARBA" id="ARBA00007776"/>
    </source>
</evidence>
<evidence type="ECO:0000256" key="4">
    <source>
        <dbReference type="ARBA" id="ARBA00022692"/>
    </source>
</evidence>
<sequence>MAISYLYKAVWLVVLVLLQGLVLNNLHIAGYATPFLYVVLILQFENDVKPSNLMLWAFAVGLLVDVFSDTPGMNAAASVLIAFLRPTLLRLFVPRDVQETLVLSMHSMGVGVFLKYIVSAVFIHHTALFLLEFFSLAHPLDLLLRILSSTILTTVCIWALELFRQRGK</sequence>
<protein>
    <submittedName>
        <fullName evidence="9">Rod shape-determining protein MreD</fullName>
    </submittedName>
</protein>
<accession>A0A921LCH7</accession>
<comment type="similarity">
    <text evidence="2">Belongs to the MreD family.</text>
</comment>
<evidence type="ECO:0000256" key="5">
    <source>
        <dbReference type="ARBA" id="ARBA00022960"/>
    </source>
</evidence>
<evidence type="ECO:0000256" key="3">
    <source>
        <dbReference type="ARBA" id="ARBA00022475"/>
    </source>
</evidence>
<evidence type="ECO:0000256" key="6">
    <source>
        <dbReference type="ARBA" id="ARBA00022989"/>
    </source>
</evidence>
<keyword evidence="4 8" id="KW-0812">Transmembrane</keyword>
<evidence type="ECO:0000313" key="10">
    <source>
        <dbReference type="Proteomes" id="UP000717835"/>
    </source>
</evidence>
<keyword evidence="6 8" id="KW-1133">Transmembrane helix</keyword>
<keyword evidence="3" id="KW-1003">Cell membrane</keyword>
<evidence type="ECO:0000256" key="8">
    <source>
        <dbReference type="SAM" id="Phobius"/>
    </source>
</evidence>
<keyword evidence="7 8" id="KW-0472">Membrane</keyword>
<evidence type="ECO:0000256" key="1">
    <source>
        <dbReference type="ARBA" id="ARBA00004651"/>
    </source>
</evidence>
<dbReference type="InterPro" id="IPR007227">
    <property type="entry name" value="Cell_shape_determining_MreD"/>
</dbReference>
<proteinExistence type="inferred from homology"/>
<evidence type="ECO:0000256" key="7">
    <source>
        <dbReference type="ARBA" id="ARBA00023136"/>
    </source>
</evidence>
<dbReference type="RefSeq" id="WP_022020312.1">
    <property type="nucleotide sequence ID" value="NZ_CALUIP010000009.1"/>
</dbReference>